<gene>
    <name evidence="1" type="ORF">DEO72_LG1g2478</name>
</gene>
<evidence type="ECO:0000313" key="1">
    <source>
        <dbReference type="EMBL" id="QCD78842.1"/>
    </source>
</evidence>
<sequence>MTNRSMPEFFSQNFLSANSDSKSFGGHQIGSSSHSPPPTRLIMVKVDSGCDIIESILDVARQNETSLAIKSACGTIASMTLCNITDVPVTMNLPLREVLLTPEPSMYCYRLAVSTLSPGAISFHFIDSPSRNSRLLLNASQPHRTSSDPQLTLNPERPRLNCRLAASSAPPGGASVLEIPRIIKIESTDSRRLAEIHHCQAVPQRTQKHSNSIASPGSTGLHRQVVHQVTQNTHNLVYFQPCKTFRKPSLLTFKLVLQANPKIKKRKYM</sequence>
<dbReference type="Proteomes" id="UP000501690">
    <property type="component" value="Linkage Group LG1"/>
</dbReference>
<name>A0A4D6KMS8_VIGUN</name>
<keyword evidence="2" id="KW-1185">Reference proteome</keyword>
<dbReference type="AlphaFoldDB" id="A0A4D6KMS8"/>
<dbReference type="EMBL" id="CP039345">
    <property type="protein sequence ID" value="QCD78842.1"/>
    <property type="molecule type" value="Genomic_DNA"/>
</dbReference>
<proteinExistence type="predicted"/>
<evidence type="ECO:0000313" key="2">
    <source>
        <dbReference type="Proteomes" id="UP000501690"/>
    </source>
</evidence>
<protein>
    <recommendedName>
        <fullName evidence="3">PPC domain-containing protein</fullName>
    </recommendedName>
</protein>
<evidence type="ECO:0008006" key="3">
    <source>
        <dbReference type="Google" id="ProtNLM"/>
    </source>
</evidence>
<organism evidence="1 2">
    <name type="scientific">Vigna unguiculata</name>
    <name type="common">Cowpea</name>
    <dbReference type="NCBI Taxonomy" id="3917"/>
    <lineage>
        <taxon>Eukaryota</taxon>
        <taxon>Viridiplantae</taxon>
        <taxon>Streptophyta</taxon>
        <taxon>Embryophyta</taxon>
        <taxon>Tracheophyta</taxon>
        <taxon>Spermatophyta</taxon>
        <taxon>Magnoliopsida</taxon>
        <taxon>eudicotyledons</taxon>
        <taxon>Gunneridae</taxon>
        <taxon>Pentapetalae</taxon>
        <taxon>rosids</taxon>
        <taxon>fabids</taxon>
        <taxon>Fabales</taxon>
        <taxon>Fabaceae</taxon>
        <taxon>Papilionoideae</taxon>
        <taxon>50 kb inversion clade</taxon>
        <taxon>NPAAA clade</taxon>
        <taxon>indigoferoid/millettioid clade</taxon>
        <taxon>Phaseoleae</taxon>
        <taxon>Vigna</taxon>
    </lineage>
</organism>
<accession>A0A4D6KMS8</accession>
<reference evidence="1 2" key="1">
    <citation type="submission" date="2019-04" db="EMBL/GenBank/DDBJ databases">
        <title>An improved genome assembly and genetic linkage map for asparagus bean, Vigna unguiculata ssp. sesquipedialis.</title>
        <authorList>
            <person name="Xia Q."/>
            <person name="Zhang R."/>
            <person name="Dong Y."/>
        </authorList>
    </citation>
    <scope>NUCLEOTIDE SEQUENCE [LARGE SCALE GENOMIC DNA]</scope>
    <source>
        <tissue evidence="1">Leaf</tissue>
    </source>
</reference>